<dbReference type="EMBL" id="MU069509">
    <property type="protein sequence ID" value="KAF5840591.1"/>
    <property type="molecule type" value="Genomic_DNA"/>
</dbReference>
<protein>
    <recommendedName>
        <fullName evidence="4">UDENN domain-containing protein</fullName>
    </recommendedName>
</protein>
<feature type="non-terminal residue" evidence="2">
    <location>
        <position position="193"/>
    </location>
</feature>
<feature type="compositionally biased region" description="Gly residues" evidence="1">
    <location>
        <begin position="137"/>
        <end position="151"/>
    </location>
</feature>
<dbReference type="InterPro" id="IPR043153">
    <property type="entry name" value="DENN_C"/>
</dbReference>
<evidence type="ECO:0000313" key="3">
    <source>
        <dbReference type="Proteomes" id="UP000815325"/>
    </source>
</evidence>
<keyword evidence="3" id="KW-1185">Reference proteome</keyword>
<sequence>APTPYLMGLHSSAELETRALDQVVVVDLDRNEVVSRNDPIHIYLPHPSLSRLRHRLSPLVACASSSAPPLQPQPPTPASTTTQQAHHTIASHPPQPTPTFQQQGHALHAHSLNRTTQAANTGNLSGPDQGRINSYSGAGGQGGGYSGGGHGVRLSRPSYAASYAPTESGGPQEWEADAGGDIWVSRAAELARI</sequence>
<evidence type="ECO:0008006" key="4">
    <source>
        <dbReference type="Google" id="ProtNLM"/>
    </source>
</evidence>
<dbReference type="Gene3D" id="3.40.50.11500">
    <property type="match status" value="1"/>
</dbReference>
<organism evidence="2 3">
    <name type="scientific">Dunaliella salina</name>
    <name type="common">Green alga</name>
    <name type="synonym">Protococcus salinus</name>
    <dbReference type="NCBI Taxonomy" id="3046"/>
    <lineage>
        <taxon>Eukaryota</taxon>
        <taxon>Viridiplantae</taxon>
        <taxon>Chlorophyta</taxon>
        <taxon>core chlorophytes</taxon>
        <taxon>Chlorophyceae</taxon>
        <taxon>CS clade</taxon>
        <taxon>Chlamydomonadales</taxon>
        <taxon>Dunaliellaceae</taxon>
        <taxon>Dunaliella</taxon>
    </lineage>
</organism>
<accession>A0ABQ7H162</accession>
<feature type="compositionally biased region" description="Polar residues" evidence="1">
    <location>
        <begin position="112"/>
        <end position="136"/>
    </location>
</feature>
<feature type="non-terminal residue" evidence="2">
    <location>
        <position position="1"/>
    </location>
</feature>
<proteinExistence type="predicted"/>
<reference evidence="2" key="1">
    <citation type="submission" date="2017-08" db="EMBL/GenBank/DDBJ databases">
        <authorList>
            <person name="Polle J.E."/>
            <person name="Barry K."/>
            <person name="Cushman J."/>
            <person name="Schmutz J."/>
            <person name="Tran D."/>
            <person name="Hathwaick L.T."/>
            <person name="Yim W.C."/>
            <person name="Jenkins J."/>
            <person name="Mckie-Krisberg Z.M."/>
            <person name="Prochnik S."/>
            <person name="Lindquist E."/>
            <person name="Dockter R.B."/>
            <person name="Adam C."/>
            <person name="Molina H."/>
            <person name="Bunkerborg J."/>
            <person name="Jin E."/>
            <person name="Buchheim M."/>
            <person name="Magnuson J."/>
        </authorList>
    </citation>
    <scope>NUCLEOTIDE SEQUENCE</scope>
    <source>
        <strain evidence="2">CCAP 19/18</strain>
    </source>
</reference>
<dbReference type="Proteomes" id="UP000815325">
    <property type="component" value="Unassembled WGS sequence"/>
</dbReference>
<evidence type="ECO:0000313" key="2">
    <source>
        <dbReference type="EMBL" id="KAF5840591.1"/>
    </source>
</evidence>
<comment type="caution">
    <text evidence="2">The sequence shown here is derived from an EMBL/GenBank/DDBJ whole genome shotgun (WGS) entry which is preliminary data.</text>
</comment>
<evidence type="ECO:0000256" key="1">
    <source>
        <dbReference type="SAM" id="MobiDB-lite"/>
    </source>
</evidence>
<gene>
    <name evidence="2" type="ORF">DUNSADRAFT_16254</name>
</gene>
<feature type="region of interest" description="Disordered" evidence="1">
    <location>
        <begin position="63"/>
        <end position="151"/>
    </location>
</feature>
<name>A0ABQ7H162_DUNSA</name>